<evidence type="ECO:0000259" key="3">
    <source>
        <dbReference type="PROSITE" id="PS51295"/>
    </source>
</evidence>
<evidence type="ECO:0000256" key="1">
    <source>
        <dbReference type="ARBA" id="ARBA00022884"/>
    </source>
</evidence>
<dbReference type="SUPFAM" id="SSF75471">
    <property type="entry name" value="YhbY-like"/>
    <property type="match status" value="1"/>
</dbReference>
<sequence length="95" mass="10486">MKGKQRSYLKGLANGLKAKMQVGKGGLSPEFYSQLEVLLENEELVKINVLKNAPVQAREIQEEILAQTGAEFVSQLGNKLVIYRSSSEKPTIVLP</sequence>
<organism evidence="4 5">
    <name type="scientific">Urinicoccus massiliensis</name>
    <dbReference type="NCBI Taxonomy" id="1723382"/>
    <lineage>
        <taxon>Bacteria</taxon>
        <taxon>Bacillati</taxon>
        <taxon>Bacillota</taxon>
        <taxon>Tissierellia</taxon>
        <taxon>Tissierellales</taxon>
        <taxon>Peptoniphilaceae</taxon>
        <taxon>Urinicoccus</taxon>
    </lineage>
</organism>
<feature type="domain" description="CRM" evidence="3">
    <location>
        <begin position="1"/>
        <end position="95"/>
    </location>
</feature>
<dbReference type="InterPro" id="IPR035920">
    <property type="entry name" value="YhbY-like_sf"/>
</dbReference>
<dbReference type="RefSeq" id="WP_131748258.1">
    <property type="nucleotide sequence ID" value="NZ_CAACYI010000001.1"/>
</dbReference>
<keyword evidence="5" id="KW-1185">Reference proteome</keyword>
<dbReference type="Pfam" id="PF01985">
    <property type="entry name" value="CRS1_YhbY"/>
    <property type="match status" value="1"/>
</dbReference>
<dbReference type="PROSITE" id="PS51295">
    <property type="entry name" value="CRM"/>
    <property type="match status" value="1"/>
</dbReference>
<dbReference type="PANTHER" id="PTHR40065">
    <property type="entry name" value="RNA-BINDING PROTEIN YHBY"/>
    <property type="match status" value="1"/>
</dbReference>
<keyword evidence="1 2" id="KW-0694">RNA-binding</keyword>
<dbReference type="Gene3D" id="3.30.110.60">
    <property type="entry name" value="YhbY-like"/>
    <property type="match status" value="1"/>
</dbReference>
<dbReference type="PANTHER" id="PTHR40065:SF3">
    <property type="entry name" value="RNA-BINDING PROTEIN YHBY"/>
    <property type="match status" value="1"/>
</dbReference>
<evidence type="ECO:0000313" key="4">
    <source>
        <dbReference type="EMBL" id="VFB15827.1"/>
    </source>
</evidence>
<dbReference type="SMART" id="SM01103">
    <property type="entry name" value="CRS1_YhbY"/>
    <property type="match status" value="1"/>
</dbReference>
<dbReference type="GO" id="GO:0003723">
    <property type="term" value="F:RNA binding"/>
    <property type="evidence" value="ECO:0007669"/>
    <property type="project" value="UniProtKB-UniRule"/>
</dbReference>
<dbReference type="AlphaFoldDB" id="A0A8H2M3C5"/>
<dbReference type="InterPro" id="IPR001890">
    <property type="entry name" value="RNA-binding_CRM"/>
</dbReference>
<comment type="caution">
    <text evidence="4">The sequence shown here is derived from an EMBL/GenBank/DDBJ whole genome shotgun (WGS) entry which is preliminary data.</text>
</comment>
<dbReference type="Proteomes" id="UP000377798">
    <property type="component" value="Unassembled WGS sequence"/>
</dbReference>
<protein>
    <submittedName>
        <fullName evidence="4">RNA-binding protein YhbY</fullName>
    </submittedName>
</protein>
<accession>A0A8H2M3C5</accession>
<gene>
    <name evidence="4" type="primary">yhbY</name>
    <name evidence="4" type="ORF">NCTC13150_00333</name>
</gene>
<name>A0A8H2M3C5_9FIRM</name>
<reference evidence="4 5" key="1">
    <citation type="submission" date="2019-02" db="EMBL/GenBank/DDBJ databases">
        <authorList>
            <consortium name="Pathogen Informatics"/>
        </authorList>
    </citation>
    <scope>NUCLEOTIDE SEQUENCE [LARGE SCALE GENOMIC DNA]</scope>
    <source>
        <strain evidence="4 5">3012STDY7089603</strain>
    </source>
</reference>
<dbReference type="EMBL" id="CAACYI010000001">
    <property type="protein sequence ID" value="VFB15827.1"/>
    <property type="molecule type" value="Genomic_DNA"/>
</dbReference>
<evidence type="ECO:0000313" key="5">
    <source>
        <dbReference type="Proteomes" id="UP000377798"/>
    </source>
</evidence>
<dbReference type="InterPro" id="IPR051925">
    <property type="entry name" value="RNA-binding_domain"/>
</dbReference>
<evidence type="ECO:0000256" key="2">
    <source>
        <dbReference type="PROSITE-ProRule" id="PRU00626"/>
    </source>
</evidence>
<proteinExistence type="predicted"/>